<accession>A0ACA9MKN7</accession>
<feature type="non-terminal residue" evidence="1">
    <location>
        <position position="1"/>
    </location>
</feature>
<sequence length="327" mass="38661">IGHDIINISLSLCVNSRSRLEKIEIYPEKGEVILKRNKRSIRIGHVNKSLTAEDIKDAKYPEFKFTDKDKNDPMGFYAEYENGIITSNKKDILAGNKLKVANIYREFLQIDARIPLQTDPGIYLTAPFYDPNSEVKKIKYYENIKNYLNEQNSTKILDPSKINGAINFNLNQEELTESNKMMFLKPVHIDDDNLANDINIQMTNFNELMRTCYHAINYNAHIFSQSEIQRRMSLRSLYTFEQACREMKEWIKKWAAKKIINLKKGEKSTTKYIHFAGPRLTELIKALNNNWTTFDLVDDIRITWLENFRKNEWDEFIKCIKYQWIRF</sequence>
<evidence type="ECO:0000313" key="1">
    <source>
        <dbReference type="EMBL" id="CAG8598473.1"/>
    </source>
</evidence>
<gene>
    <name evidence="1" type="ORF">DHETER_LOCUS7148</name>
</gene>
<comment type="caution">
    <text evidence="1">The sequence shown here is derived from an EMBL/GenBank/DDBJ whole genome shotgun (WGS) entry which is preliminary data.</text>
</comment>
<dbReference type="EMBL" id="CAJVPU010009787">
    <property type="protein sequence ID" value="CAG8598473.1"/>
    <property type="molecule type" value="Genomic_DNA"/>
</dbReference>
<dbReference type="Proteomes" id="UP000789702">
    <property type="component" value="Unassembled WGS sequence"/>
</dbReference>
<evidence type="ECO:0000313" key="2">
    <source>
        <dbReference type="Proteomes" id="UP000789702"/>
    </source>
</evidence>
<organism evidence="1 2">
    <name type="scientific">Dentiscutata heterogama</name>
    <dbReference type="NCBI Taxonomy" id="1316150"/>
    <lineage>
        <taxon>Eukaryota</taxon>
        <taxon>Fungi</taxon>
        <taxon>Fungi incertae sedis</taxon>
        <taxon>Mucoromycota</taxon>
        <taxon>Glomeromycotina</taxon>
        <taxon>Glomeromycetes</taxon>
        <taxon>Diversisporales</taxon>
        <taxon>Gigasporaceae</taxon>
        <taxon>Dentiscutata</taxon>
    </lineage>
</organism>
<proteinExistence type="predicted"/>
<keyword evidence="2" id="KW-1185">Reference proteome</keyword>
<protein>
    <submittedName>
        <fullName evidence="1">4705_t:CDS:1</fullName>
    </submittedName>
</protein>
<reference evidence="1" key="1">
    <citation type="submission" date="2021-06" db="EMBL/GenBank/DDBJ databases">
        <authorList>
            <person name="Kallberg Y."/>
            <person name="Tangrot J."/>
            <person name="Rosling A."/>
        </authorList>
    </citation>
    <scope>NUCLEOTIDE SEQUENCE</scope>
    <source>
        <strain evidence="1">IL203A</strain>
    </source>
</reference>
<name>A0ACA9MKN7_9GLOM</name>